<dbReference type="PANTHER" id="PTHR32444:SF234">
    <property type="entry name" value="RECEPTOR-LIKE SERINE_THREONINE-PROTEIN KINASE"/>
    <property type="match status" value="1"/>
</dbReference>
<dbReference type="InterPro" id="IPR000858">
    <property type="entry name" value="S_locus_glycoprot_dom"/>
</dbReference>
<dbReference type="STRING" id="3476.A0A2P5BW06"/>
<comment type="caution">
    <text evidence="4">The sequence shown here is derived from an EMBL/GenBank/DDBJ whole genome shotgun (WGS) entry which is preliminary data.</text>
</comment>
<dbReference type="EMBL" id="JXTB01000212">
    <property type="protein sequence ID" value="PON52987.1"/>
    <property type="molecule type" value="Genomic_DNA"/>
</dbReference>
<dbReference type="OrthoDB" id="785331at2759"/>
<evidence type="ECO:0000256" key="1">
    <source>
        <dbReference type="ARBA" id="ARBA00022729"/>
    </source>
</evidence>
<dbReference type="Pfam" id="PF00954">
    <property type="entry name" value="S_locus_glycop"/>
    <property type="match status" value="1"/>
</dbReference>
<reference evidence="5" key="1">
    <citation type="submission" date="2016-06" db="EMBL/GenBank/DDBJ databases">
        <title>Parallel loss of symbiosis genes in relatives of nitrogen-fixing non-legume Parasponia.</title>
        <authorList>
            <person name="Van Velzen R."/>
            <person name="Holmer R."/>
            <person name="Bu F."/>
            <person name="Rutten L."/>
            <person name="Van Zeijl A."/>
            <person name="Liu W."/>
            <person name="Santuari L."/>
            <person name="Cao Q."/>
            <person name="Sharma T."/>
            <person name="Shen D."/>
            <person name="Roswanjaya Y."/>
            <person name="Wardhani T."/>
            <person name="Kalhor M.S."/>
            <person name="Jansen J."/>
            <person name="Van den Hoogen J."/>
            <person name="Gungor B."/>
            <person name="Hartog M."/>
            <person name="Hontelez J."/>
            <person name="Verver J."/>
            <person name="Yang W.-C."/>
            <person name="Schijlen E."/>
            <person name="Repin R."/>
            <person name="Schilthuizen M."/>
            <person name="Schranz E."/>
            <person name="Heidstra R."/>
            <person name="Miyata K."/>
            <person name="Fedorova E."/>
            <person name="Kohlen W."/>
            <person name="Bisseling T."/>
            <person name="Smit S."/>
            <person name="Geurts R."/>
        </authorList>
    </citation>
    <scope>NUCLEOTIDE SEQUENCE [LARGE SCALE GENOMIC DNA]</scope>
    <source>
        <strain evidence="5">cv. WU1-14</strain>
    </source>
</reference>
<accession>A0A2P5BW06</accession>
<feature type="domain" description="S-locus glycoprotein" evidence="3">
    <location>
        <begin position="44"/>
        <end position="130"/>
    </location>
</feature>
<evidence type="ECO:0000256" key="2">
    <source>
        <dbReference type="ARBA" id="ARBA00023157"/>
    </source>
</evidence>
<keyword evidence="5" id="KW-1185">Reference proteome</keyword>
<feature type="non-terminal residue" evidence="4">
    <location>
        <position position="1"/>
    </location>
</feature>
<keyword evidence="1" id="KW-0732">Signal</keyword>
<dbReference type="PANTHER" id="PTHR32444">
    <property type="entry name" value="BULB-TYPE LECTIN DOMAIN-CONTAINING PROTEIN"/>
    <property type="match status" value="1"/>
</dbReference>
<dbReference type="GO" id="GO:0048544">
    <property type="term" value="P:recognition of pollen"/>
    <property type="evidence" value="ECO:0007669"/>
    <property type="project" value="InterPro"/>
</dbReference>
<evidence type="ECO:0000313" key="4">
    <source>
        <dbReference type="EMBL" id="PON52987.1"/>
    </source>
</evidence>
<protein>
    <submittedName>
        <fullName evidence="4">S-locus glycoprotein domain containing protein</fullName>
    </submittedName>
</protein>
<evidence type="ECO:0000313" key="5">
    <source>
        <dbReference type="Proteomes" id="UP000237105"/>
    </source>
</evidence>
<organism evidence="4 5">
    <name type="scientific">Parasponia andersonii</name>
    <name type="common">Sponia andersonii</name>
    <dbReference type="NCBI Taxonomy" id="3476"/>
    <lineage>
        <taxon>Eukaryota</taxon>
        <taxon>Viridiplantae</taxon>
        <taxon>Streptophyta</taxon>
        <taxon>Embryophyta</taxon>
        <taxon>Tracheophyta</taxon>
        <taxon>Spermatophyta</taxon>
        <taxon>Magnoliopsida</taxon>
        <taxon>eudicotyledons</taxon>
        <taxon>Gunneridae</taxon>
        <taxon>Pentapetalae</taxon>
        <taxon>rosids</taxon>
        <taxon>fabids</taxon>
        <taxon>Rosales</taxon>
        <taxon>Cannabaceae</taxon>
        <taxon>Parasponia</taxon>
    </lineage>
</organism>
<dbReference type="Proteomes" id="UP000237105">
    <property type="component" value="Unassembled WGS sequence"/>
</dbReference>
<name>A0A2P5BW06_PARAD</name>
<gene>
    <name evidence="4" type="ORF">PanWU01x14_205230</name>
</gene>
<dbReference type="AlphaFoldDB" id="A0A2P5BW06"/>
<evidence type="ECO:0000259" key="3">
    <source>
        <dbReference type="Pfam" id="PF00954"/>
    </source>
</evidence>
<keyword evidence="2" id="KW-1015">Disulfide bond</keyword>
<proteinExistence type="predicted"/>
<sequence>PVGLNRYIMAWKNIDDPCPGDMSYQLELTAYPEIYIRKGTAIYFRSGPWKGLHFIGSVQLRPNPLYGFNFVSNDEEVYFLYNLTNKSAMSRIVMLWVEAEKSRRLLSSTPTDYCDNYGLCGGYGNCIMGEKSGLQMS</sequence>